<proteinExistence type="predicted"/>
<sequence length="362" mass="39192">MDIAAPRLDDRDRDGLVQLCDRMVVDGLEREAPARVADARAFLTPLLASLAASPDAIWRADAVFRTLRRLGYFDLSVGRLFEGHVNAVQLIDGFGTDEQRERTVERAARGALYAVWSADDPAERLWLRDDGVLIGRKVMCSGAGEVDGAIVTAHTPRGPVLIMLDAPDMARFSVRPPWPLDGMEATNSLGFDVTGTAVHAGQVIGHPGDYLREPAFSGGIWRILAMQVGALDRLQDALATHVAARDQSGLPAQRRRLLENAIDGESAALWVGRAAMDMEAAADTDAALARVALARDVVVAAAERISARLQRGMGLGLHRTGNPVGRFLRDLNCVLRQPAPDLALDRAEPWLQRVPAAIRWAG</sequence>
<dbReference type="InterPro" id="IPR037069">
    <property type="entry name" value="AcylCoA_DH/ox_N_sf"/>
</dbReference>
<dbReference type="Gene3D" id="1.10.540.10">
    <property type="entry name" value="Acyl-CoA dehydrogenase/oxidase, N-terminal domain"/>
    <property type="match status" value="1"/>
</dbReference>
<dbReference type="Gene3D" id="2.40.110.10">
    <property type="entry name" value="Butyryl-CoA Dehydrogenase, subunit A, domain 2"/>
    <property type="match status" value="1"/>
</dbReference>
<reference evidence="1" key="2">
    <citation type="journal article" date="2021" name="Syst. Appl. Microbiol.">
        <title>Roseomonas hellenica sp. nov., isolated from roots of wild-growing Alkanna tinctoria.</title>
        <authorList>
            <person name="Rat A."/>
            <person name="Naranjo H.D."/>
            <person name="Lebbe L."/>
            <person name="Cnockaert M."/>
            <person name="Krigas N."/>
            <person name="Grigoriadou K."/>
            <person name="Maloupa E."/>
            <person name="Willems A."/>
        </authorList>
    </citation>
    <scope>NUCLEOTIDE SEQUENCE</scope>
    <source>
        <strain evidence="1">LMG 28251</strain>
    </source>
</reference>
<dbReference type="AlphaFoldDB" id="A0AAF1KMT9"/>
<reference evidence="1" key="1">
    <citation type="submission" date="2020-01" db="EMBL/GenBank/DDBJ databases">
        <authorList>
            <person name="Rat A."/>
        </authorList>
    </citation>
    <scope>NUCLEOTIDE SEQUENCE</scope>
    <source>
        <strain evidence="1">LMG 28251</strain>
    </source>
</reference>
<accession>A0AAF1KMT9</accession>
<dbReference type="InterPro" id="IPR036250">
    <property type="entry name" value="AcylCo_DH-like_C"/>
</dbReference>
<dbReference type="GO" id="GO:0050660">
    <property type="term" value="F:flavin adenine dinucleotide binding"/>
    <property type="evidence" value="ECO:0007669"/>
    <property type="project" value="InterPro"/>
</dbReference>
<comment type="caution">
    <text evidence="1">The sequence shown here is derived from an EMBL/GenBank/DDBJ whole genome shotgun (WGS) entry which is preliminary data.</text>
</comment>
<gene>
    <name evidence="1" type="ORF">GXW79_17255</name>
</gene>
<dbReference type="SUPFAM" id="SSF56645">
    <property type="entry name" value="Acyl-CoA dehydrogenase NM domain-like"/>
    <property type="match status" value="1"/>
</dbReference>
<organism evidence="1 2">
    <name type="scientific">Plastoroseomonas arctica</name>
    <dbReference type="NCBI Taxonomy" id="1509237"/>
    <lineage>
        <taxon>Bacteria</taxon>
        <taxon>Pseudomonadati</taxon>
        <taxon>Pseudomonadota</taxon>
        <taxon>Alphaproteobacteria</taxon>
        <taxon>Acetobacterales</taxon>
        <taxon>Acetobacteraceae</taxon>
        <taxon>Plastoroseomonas</taxon>
    </lineage>
</organism>
<dbReference type="EMBL" id="JAAEDH010000022">
    <property type="protein sequence ID" value="MBR0656831.1"/>
    <property type="molecule type" value="Genomic_DNA"/>
</dbReference>
<dbReference type="RefSeq" id="WP_211875700.1">
    <property type="nucleotide sequence ID" value="NZ_JAAEDH010000022.1"/>
</dbReference>
<evidence type="ECO:0000313" key="2">
    <source>
        <dbReference type="Proteomes" id="UP001196068"/>
    </source>
</evidence>
<dbReference type="InterPro" id="IPR046373">
    <property type="entry name" value="Acyl-CoA_Oxase/DH_mid-dom_sf"/>
</dbReference>
<dbReference type="Proteomes" id="UP001196068">
    <property type="component" value="Unassembled WGS sequence"/>
</dbReference>
<dbReference type="SUPFAM" id="SSF47203">
    <property type="entry name" value="Acyl-CoA dehydrogenase C-terminal domain-like"/>
    <property type="match status" value="1"/>
</dbReference>
<name>A0AAF1KMT9_9PROT</name>
<evidence type="ECO:0000313" key="1">
    <source>
        <dbReference type="EMBL" id="MBR0656831.1"/>
    </source>
</evidence>
<keyword evidence="2" id="KW-1185">Reference proteome</keyword>
<dbReference type="InterPro" id="IPR009100">
    <property type="entry name" value="AcylCoA_DH/oxidase_NM_dom_sf"/>
</dbReference>
<protein>
    <submittedName>
        <fullName evidence="1">Acyl-CoA dehydrogenase</fullName>
    </submittedName>
</protein>
<dbReference type="GO" id="GO:0016627">
    <property type="term" value="F:oxidoreductase activity, acting on the CH-CH group of donors"/>
    <property type="evidence" value="ECO:0007669"/>
    <property type="project" value="InterPro"/>
</dbReference>
<dbReference type="Gene3D" id="1.20.140.10">
    <property type="entry name" value="Butyryl-CoA Dehydrogenase, subunit A, domain 3"/>
    <property type="match status" value="1"/>
</dbReference>